<comment type="caution">
    <text evidence="2">The sequence shown here is derived from an EMBL/GenBank/DDBJ whole genome shotgun (WGS) entry which is preliminary data.</text>
</comment>
<gene>
    <name evidence="2" type="ORF">HNP25_003042</name>
</gene>
<dbReference type="PROSITE" id="PS51257">
    <property type="entry name" value="PROKAR_LIPOPROTEIN"/>
    <property type="match status" value="1"/>
</dbReference>
<keyword evidence="3" id="KW-1185">Reference proteome</keyword>
<sequence>MKLTNIHFPSRNILLGLFGIIIISMFTACSNKINFLNSSVVPAARGTVNITKDHNKNYVIKIDIYDLAEVERLPAPNHTYVVWIETNEGLIKNIGQIKSSMEGLFSKNLKASFESVTSFKPEKVFITSEDNADIQFPSSQIVLTTKY</sequence>
<dbReference type="EMBL" id="JACHKT010000023">
    <property type="protein sequence ID" value="MBB6004379.1"/>
    <property type="molecule type" value="Genomic_DNA"/>
</dbReference>
<organism evidence="2 3">
    <name type="scientific">Arcicella rosea</name>
    <dbReference type="NCBI Taxonomy" id="502909"/>
    <lineage>
        <taxon>Bacteria</taxon>
        <taxon>Pseudomonadati</taxon>
        <taxon>Bacteroidota</taxon>
        <taxon>Cytophagia</taxon>
        <taxon>Cytophagales</taxon>
        <taxon>Flectobacillaceae</taxon>
        <taxon>Arcicella</taxon>
    </lineage>
</organism>
<reference evidence="2 3" key="1">
    <citation type="submission" date="2020-08" db="EMBL/GenBank/DDBJ databases">
        <title>Functional genomics of gut bacteria from endangered species of beetles.</title>
        <authorList>
            <person name="Carlos-Shanley C."/>
        </authorList>
    </citation>
    <scope>NUCLEOTIDE SEQUENCE [LARGE SCALE GENOMIC DNA]</scope>
    <source>
        <strain evidence="2 3">S00070</strain>
    </source>
</reference>
<evidence type="ECO:0000313" key="3">
    <source>
        <dbReference type="Proteomes" id="UP000524404"/>
    </source>
</evidence>
<keyword evidence="1" id="KW-0472">Membrane</keyword>
<evidence type="ECO:0000313" key="2">
    <source>
        <dbReference type="EMBL" id="MBB6004379.1"/>
    </source>
</evidence>
<dbReference type="RefSeq" id="WP_184135342.1">
    <property type="nucleotide sequence ID" value="NZ_JACHKT010000023.1"/>
</dbReference>
<dbReference type="Proteomes" id="UP000524404">
    <property type="component" value="Unassembled WGS sequence"/>
</dbReference>
<protein>
    <submittedName>
        <fullName evidence="2">Uncharacterized protein</fullName>
    </submittedName>
</protein>
<name>A0A841ESJ8_9BACT</name>
<evidence type="ECO:0000256" key="1">
    <source>
        <dbReference type="SAM" id="Phobius"/>
    </source>
</evidence>
<keyword evidence="1" id="KW-1133">Transmembrane helix</keyword>
<dbReference type="AlphaFoldDB" id="A0A841ESJ8"/>
<accession>A0A841ESJ8</accession>
<proteinExistence type="predicted"/>
<feature type="transmembrane region" description="Helical" evidence="1">
    <location>
        <begin position="12"/>
        <end position="28"/>
    </location>
</feature>
<keyword evidence="1" id="KW-0812">Transmembrane</keyword>